<name>A0ABT0MFQ5_9GAMM</name>
<evidence type="ECO:0000313" key="2">
    <source>
        <dbReference type="EMBL" id="MCL1633702.1"/>
    </source>
</evidence>
<evidence type="ECO:0000313" key="3">
    <source>
        <dbReference type="Proteomes" id="UP001431217"/>
    </source>
</evidence>
<gene>
    <name evidence="2" type="ORF">M2650_03465</name>
</gene>
<organism evidence="2 3">
    <name type="scientific">Luteimonas galliterrae</name>
    <dbReference type="NCBI Taxonomy" id="2940486"/>
    <lineage>
        <taxon>Bacteria</taxon>
        <taxon>Pseudomonadati</taxon>
        <taxon>Pseudomonadota</taxon>
        <taxon>Gammaproteobacteria</taxon>
        <taxon>Lysobacterales</taxon>
        <taxon>Lysobacteraceae</taxon>
        <taxon>Luteimonas</taxon>
    </lineage>
</organism>
<dbReference type="Proteomes" id="UP001431217">
    <property type="component" value="Unassembled WGS sequence"/>
</dbReference>
<accession>A0ABT0MFQ5</accession>
<feature type="transmembrane region" description="Helical" evidence="1">
    <location>
        <begin position="53"/>
        <end position="72"/>
    </location>
</feature>
<comment type="caution">
    <text evidence="2">The sequence shown here is derived from an EMBL/GenBank/DDBJ whole genome shotgun (WGS) entry which is preliminary data.</text>
</comment>
<protein>
    <submittedName>
        <fullName evidence="2">Uncharacterized protein</fullName>
    </submittedName>
</protein>
<evidence type="ECO:0000256" key="1">
    <source>
        <dbReference type="SAM" id="Phobius"/>
    </source>
</evidence>
<sequence>MLQTLAGEIAPVKENKWSLAVRIGLGLLLAILTGQINKYLAHIAPGSINTIKIATALLLAAALYVLVLRPLLEYADAQRKAKRDK</sequence>
<keyword evidence="3" id="KW-1185">Reference proteome</keyword>
<keyword evidence="1" id="KW-0812">Transmembrane</keyword>
<proteinExistence type="predicted"/>
<dbReference type="EMBL" id="JAMBEP010000001">
    <property type="protein sequence ID" value="MCL1633702.1"/>
    <property type="molecule type" value="Genomic_DNA"/>
</dbReference>
<keyword evidence="1" id="KW-0472">Membrane</keyword>
<feature type="transmembrane region" description="Helical" evidence="1">
    <location>
        <begin position="20"/>
        <end position="41"/>
    </location>
</feature>
<reference evidence="2 3" key="1">
    <citation type="submission" date="2022-05" db="EMBL/GenBank/DDBJ databases">
        <title>Luteimonas sp. SX5, whole genome shotgun sequencing project.</title>
        <authorList>
            <person name="Zhao G."/>
            <person name="Shen L."/>
        </authorList>
    </citation>
    <scope>NUCLEOTIDE SEQUENCE [LARGE SCALE GENOMIC DNA]</scope>
    <source>
        <strain evidence="2 3">SX5</strain>
    </source>
</reference>
<keyword evidence="1" id="KW-1133">Transmembrane helix</keyword>